<feature type="domain" description="DUF7973" evidence="2">
    <location>
        <begin position="19"/>
        <end position="359"/>
    </location>
</feature>
<feature type="transmembrane region" description="Helical" evidence="1">
    <location>
        <begin position="122"/>
        <end position="147"/>
    </location>
</feature>
<feature type="transmembrane region" description="Helical" evidence="1">
    <location>
        <begin position="228"/>
        <end position="246"/>
    </location>
</feature>
<gene>
    <name evidence="3" type="ORF">OS889_12765</name>
</gene>
<dbReference type="InterPro" id="IPR058279">
    <property type="entry name" value="DUF7973"/>
</dbReference>
<keyword evidence="4" id="KW-1185">Reference proteome</keyword>
<keyword evidence="1" id="KW-0472">Membrane</keyword>
<feature type="transmembrane region" description="Helical" evidence="1">
    <location>
        <begin position="282"/>
        <end position="314"/>
    </location>
</feature>
<organism evidence="3 4">
    <name type="scientific">Halobellus rubicundus</name>
    <dbReference type="NCBI Taxonomy" id="2996466"/>
    <lineage>
        <taxon>Archaea</taxon>
        <taxon>Methanobacteriati</taxon>
        <taxon>Methanobacteriota</taxon>
        <taxon>Stenosarchaea group</taxon>
        <taxon>Halobacteria</taxon>
        <taxon>Halobacteriales</taxon>
        <taxon>Haloferacaceae</taxon>
        <taxon>Halobellus</taxon>
    </lineage>
</organism>
<dbReference type="EMBL" id="JBGNYA010000001">
    <property type="protein sequence ID" value="MFA1611878.1"/>
    <property type="molecule type" value="Genomic_DNA"/>
</dbReference>
<name>A0ABD5MDB7_9EURY</name>
<evidence type="ECO:0000313" key="3">
    <source>
        <dbReference type="EMBL" id="MFA1611878.1"/>
    </source>
</evidence>
<keyword evidence="1" id="KW-0812">Transmembrane</keyword>
<evidence type="ECO:0000313" key="4">
    <source>
        <dbReference type="Proteomes" id="UP001570511"/>
    </source>
</evidence>
<feature type="transmembrane region" description="Helical" evidence="1">
    <location>
        <begin position="20"/>
        <end position="51"/>
    </location>
</feature>
<feature type="transmembrane region" description="Helical" evidence="1">
    <location>
        <begin position="334"/>
        <end position="353"/>
    </location>
</feature>
<dbReference type="RefSeq" id="WP_372390276.1">
    <property type="nucleotide sequence ID" value="NZ_JBGNYA010000001.1"/>
</dbReference>
<sequence length="361" mass="37248">MVDALLQIPLIGMEVEPFLVLLLTALAGGAFGAAIGALPAFIFTGFVVFLGEGLAILQRQIGTLEAVPKGELAAGVTGVIGFGAITGPHIAFAGGVAASAYAGKKYPEMEPDGWDYHFGKNILYAFGTKPDILAVGAVFGGLGMLIARVSGAIGLPTDGIALSVVLTAVIARVAFGYPLVGKAAGSSLLDMSPFEREEKRAATDGGEVPAEHAGRLATEPWLPHQYKWSGVTAIGLVAGVLAGYIWLQTQSIFLGYAISAVSLLFLQLGVEKIPVTHHMTLIGAVGAVLFLPATGSQFIALVAAGLFGGISGLLGEFTQRIMYSHSGTHVDPPAMAIVIAMLFVGILYLLGLFPNAGYLAL</sequence>
<comment type="caution">
    <text evidence="3">The sequence shown here is derived from an EMBL/GenBank/DDBJ whole genome shotgun (WGS) entry which is preliminary data.</text>
</comment>
<accession>A0ABD5MDB7</accession>
<feature type="transmembrane region" description="Helical" evidence="1">
    <location>
        <begin position="253"/>
        <end position="270"/>
    </location>
</feature>
<evidence type="ECO:0000259" key="2">
    <source>
        <dbReference type="Pfam" id="PF25928"/>
    </source>
</evidence>
<dbReference type="AlphaFoldDB" id="A0ABD5MDB7"/>
<evidence type="ECO:0000256" key="1">
    <source>
        <dbReference type="SAM" id="Phobius"/>
    </source>
</evidence>
<feature type="transmembrane region" description="Helical" evidence="1">
    <location>
        <begin position="159"/>
        <end position="180"/>
    </location>
</feature>
<feature type="transmembrane region" description="Helical" evidence="1">
    <location>
        <begin position="72"/>
        <end position="102"/>
    </location>
</feature>
<dbReference type="Proteomes" id="UP001570511">
    <property type="component" value="Unassembled WGS sequence"/>
</dbReference>
<dbReference type="Pfam" id="PF25928">
    <property type="entry name" value="DUF7973"/>
    <property type="match status" value="1"/>
</dbReference>
<protein>
    <recommendedName>
        <fullName evidence="2">DUF7973 domain-containing protein</fullName>
    </recommendedName>
</protein>
<keyword evidence="1" id="KW-1133">Transmembrane helix</keyword>
<reference evidence="3 4" key="1">
    <citation type="submission" date="2024-08" db="EMBL/GenBank/DDBJ databases">
        <title>Halobellus sp. MBLA0158 whole genome sequence.</title>
        <authorList>
            <person name="Hwang C.Y."/>
            <person name="Cho E.-S."/>
            <person name="Seo M.-J."/>
        </authorList>
    </citation>
    <scope>NUCLEOTIDE SEQUENCE [LARGE SCALE GENOMIC DNA]</scope>
    <source>
        <strain evidence="3 4">MBLA0158</strain>
    </source>
</reference>
<proteinExistence type="predicted"/>